<dbReference type="AlphaFoldDB" id="A0A8J6LI65"/>
<protein>
    <submittedName>
        <fullName evidence="1">Uncharacterized protein</fullName>
    </submittedName>
</protein>
<name>A0A8J6LI65_9FIRM</name>
<keyword evidence="2" id="KW-1185">Reference proteome</keyword>
<evidence type="ECO:0000313" key="1">
    <source>
        <dbReference type="EMBL" id="MBA2132316.1"/>
    </source>
</evidence>
<dbReference type="Proteomes" id="UP000657177">
    <property type="component" value="Unassembled WGS sequence"/>
</dbReference>
<dbReference type="EMBL" id="JAAKDE010000003">
    <property type="protein sequence ID" value="MBA2132316.1"/>
    <property type="molecule type" value="Genomic_DNA"/>
</dbReference>
<evidence type="ECO:0000313" key="2">
    <source>
        <dbReference type="Proteomes" id="UP000657177"/>
    </source>
</evidence>
<sequence>MELIVKEIDEIRFETDPVHKSEKITKIFKRLVTNLQSDFQTMAKEYETMKQFVTAYGKVE</sequence>
<organism evidence="1 2">
    <name type="scientific">Capillibacterium thermochitinicola</name>
    <dbReference type="NCBI Taxonomy" id="2699427"/>
    <lineage>
        <taxon>Bacteria</taxon>
        <taxon>Bacillati</taxon>
        <taxon>Bacillota</taxon>
        <taxon>Capillibacterium</taxon>
    </lineage>
</organism>
<dbReference type="RefSeq" id="WP_181338769.1">
    <property type="nucleotide sequence ID" value="NZ_JAAKDE010000003.1"/>
</dbReference>
<accession>A0A8J6LI65</accession>
<proteinExistence type="predicted"/>
<reference evidence="1" key="1">
    <citation type="submission" date="2020-06" db="EMBL/GenBank/DDBJ databases">
        <title>Novel chitinolytic bacterium.</title>
        <authorList>
            <person name="Ungkulpasvich U."/>
            <person name="Kosugi A."/>
            <person name="Uke A."/>
        </authorList>
    </citation>
    <scope>NUCLEOTIDE SEQUENCE</scope>
    <source>
        <strain evidence="1">UUS1-1</strain>
    </source>
</reference>
<comment type="caution">
    <text evidence="1">The sequence shown here is derived from an EMBL/GenBank/DDBJ whole genome shotgun (WGS) entry which is preliminary data.</text>
</comment>
<gene>
    <name evidence="1" type="ORF">G5B42_01965</name>
</gene>